<protein>
    <submittedName>
        <fullName evidence="2">Uncharacterized protein</fullName>
    </submittedName>
</protein>
<proteinExistence type="predicted"/>
<feature type="transmembrane region" description="Helical" evidence="1">
    <location>
        <begin position="20"/>
        <end position="43"/>
    </location>
</feature>
<dbReference type="AlphaFoldDB" id="A0A087UCX1"/>
<name>A0A087UCX1_STEMI</name>
<accession>A0A087UCX1</accession>
<sequence>MVQLVFMGNKTTLTQTDNFIVVYYFFGHLIVTFALGAILSMIFEAPFLNLEKILFFHSENSRAEKSTDALKGSLQTAKDGSICTIVPIDIKDEKINDTHGNIVYKL</sequence>
<feature type="non-terminal residue" evidence="2">
    <location>
        <position position="106"/>
    </location>
</feature>
<evidence type="ECO:0000313" key="3">
    <source>
        <dbReference type="Proteomes" id="UP000054359"/>
    </source>
</evidence>
<keyword evidence="1" id="KW-1133">Transmembrane helix</keyword>
<evidence type="ECO:0000256" key="1">
    <source>
        <dbReference type="SAM" id="Phobius"/>
    </source>
</evidence>
<evidence type="ECO:0000313" key="2">
    <source>
        <dbReference type="EMBL" id="KFM75210.1"/>
    </source>
</evidence>
<gene>
    <name evidence="2" type="ORF">X975_05340</name>
</gene>
<dbReference type="EMBL" id="KK119261">
    <property type="protein sequence ID" value="KFM75210.1"/>
    <property type="molecule type" value="Genomic_DNA"/>
</dbReference>
<keyword evidence="1" id="KW-0472">Membrane</keyword>
<keyword evidence="3" id="KW-1185">Reference proteome</keyword>
<organism evidence="2 3">
    <name type="scientific">Stegodyphus mimosarum</name>
    <name type="common">African social velvet spider</name>
    <dbReference type="NCBI Taxonomy" id="407821"/>
    <lineage>
        <taxon>Eukaryota</taxon>
        <taxon>Metazoa</taxon>
        <taxon>Ecdysozoa</taxon>
        <taxon>Arthropoda</taxon>
        <taxon>Chelicerata</taxon>
        <taxon>Arachnida</taxon>
        <taxon>Araneae</taxon>
        <taxon>Araneomorphae</taxon>
        <taxon>Entelegynae</taxon>
        <taxon>Eresoidea</taxon>
        <taxon>Eresidae</taxon>
        <taxon>Stegodyphus</taxon>
    </lineage>
</organism>
<dbReference type="Proteomes" id="UP000054359">
    <property type="component" value="Unassembled WGS sequence"/>
</dbReference>
<keyword evidence="1" id="KW-0812">Transmembrane</keyword>
<reference evidence="2 3" key="1">
    <citation type="submission" date="2013-11" db="EMBL/GenBank/DDBJ databases">
        <title>Genome sequencing of Stegodyphus mimosarum.</title>
        <authorList>
            <person name="Bechsgaard J."/>
        </authorList>
    </citation>
    <scope>NUCLEOTIDE SEQUENCE [LARGE SCALE GENOMIC DNA]</scope>
</reference>